<dbReference type="AlphaFoldDB" id="A0A645H719"/>
<dbReference type="PANTHER" id="PTHR30329:SF21">
    <property type="entry name" value="LIPOPROTEIN YIAD-RELATED"/>
    <property type="match status" value="1"/>
</dbReference>
<dbReference type="InterPro" id="IPR006665">
    <property type="entry name" value="OmpA-like"/>
</dbReference>
<organism evidence="5">
    <name type="scientific">bioreactor metagenome</name>
    <dbReference type="NCBI Taxonomy" id="1076179"/>
    <lineage>
        <taxon>unclassified sequences</taxon>
        <taxon>metagenomes</taxon>
        <taxon>ecological metagenomes</taxon>
    </lineage>
</organism>
<evidence type="ECO:0000256" key="2">
    <source>
        <dbReference type="ARBA" id="ARBA00023136"/>
    </source>
</evidence>
<dbReference type="EMBL" id="VSSQ01087037">
    <property type="protein sequence ID" value="MPN34152.1"/>
    <property type="molecule type" value="Genomic_DNA"/>
</dbReference>
<comment type="caution">
    <text evidence="5">The sequence shown here is derived from an EMBL/GenBank/DDBJ whole genome shotgun (WGS) entry which is preliminary data.</text>
</comment>
<keyword evidence="3" id="KW-0998">Cell outer membrane</keyword>
<comment type="subcellular location">
    <subcellularLocation>
        <location evidence="1">Cell outer membrane</location>
    </subcellularLocation>
</comment>
<evidence type="ECO:0000256" key="3">
    <source>
        <dbReference type="ARBA" id="ARBA00023237"/>
    </source>
</evidence>
<name>A0A645H719_9ZZZZ</name>
<sequence length="181" mass="19501">MLIGAITLLAACASAPPPQAGVTLAVAQIDRGVMVWLPDNILFEFGKADIDEREAAPYLDRIAQLLKDKTNRPVVLEGHSDSVGNDAVNLALSEKRAQNVRNALLARGLPADRLTARGYGKSRPLAPNDTELGRKLNRRVELIVLGETVEQLSAGEPANAFEAAFDKLRRQLELPSASGQK</sequence>
<keyword evidence="2" id="KW-0472">Membrane</keyword>
<evidence type="ECO:0000256" key="1">
    <source>
        <dbReference type="ARBA" id="ARBA00004442"/>
    </source>
</evidence>
<dbReference type="PRINTS" id="PR01021">
    <property type="entry name" value="OMPADOMAIN"/>
</dbReference>
<dbReference type="PANTHER" id="PTHR30329">
    <property type="entry name" value="STATOR ELEMENT OF FLAGELLAR MOTOR COMPLEX"/>
    <property type="match status" value="1"/>
</dbReference>
<accession>A0A645H719</accession>
<dbReference type="InterPro" id="IPR006664">
    <property type="entry name" value="OMP_bac"/>
</dbReference>
<dbReference type="Pfam" id="PF00691">
    <property type="entry name" value="OmpA"/>
    <property type="match status" value="1"/>
</dbReference>
<protein>
    <recommendedName>
        <fullName evidence="4">OmpA-like domain-containing protein</fullName>
    </recommendedName>
</protein>
<reference evidence="5" key="1">
    <citation type="submission" date="2019-08" db="EMBL/GenBank/DDBJ databases">
        <authorList>
            <person name="Kucharzyk K."/>
            <person name="Murdoch R.W."/>
            <person name="Higgins S."/>
            <person name="Loffler F."/>
        </authorList>
    </citation>
    <scope>NUCLEOTIDE SEQUENCE</scope>
</reference>
<evidence type="ECO:0000259" key="4">
    <source>
        <dbReference type="PROSITE" id="PS51123"/>
    </source>
</evidence>
<dbReference type="InterPro" id="IPR036737">
    <property type="entry name" value="OmpA-like_sf"/>
</dbReference>
<proteinExistence type="predicted"/>
<dbReference type="Gene3D" id="3.30.1330.60">
    <property type="entry name" value="OmpA-like domain"/>
    <property type="match status" value="1"/>
</dbReference>
<feature type="domain" description="OmpA-like" evidence="4">
    <location>
        <begin position="30"/>
        <end position="148"/>
    </location>
</feature>
<gene>
    <name evidence="5" type="ORF">SDC9_181645</name>
</gene>
<evidence type="ECO:0000313" key="5">
    <source>
        <dbReference type="EMBL" id="MPN34152.1"/>
    </source>
</evidence>
<dbReference type="GO" id="GO:0009279">
    <property type="term" value="C:cell outer membrane"/>
    <property type="evidence" value="ECO:0007669"/>
    <property type="project" value="UniProtKB-SubCell"/>
</dbReference>
<dbReference type="PRINTS" id="PR01023">
    <property type="entry name" value="NAFLGMOTY"/>
</dbReference>
<dbReference type="InterPro" id="IPR050330">
    <property type="entry name" value="Bact_OuterMem_StrucFunc"/>
</dbReference>
<dbReference type="CDD" id="cd07185">
    <property type="entry name" value="OmpA_C-like"/>
    <property type="match status" value="1"/>
</dbReference>
<dbReference type="SUPFAM" id="SSF103088">
    <property type="entry name" value="OmpA-like"/>
    <property type="match status" value="1"/>
</dbReference>
<dbReference type="PROSITE" id="PS51123">
    <property type="entry name" value="OMPA_2"/>
    <property type="match status" value="1"/>
</dbReference>